<gene>
    <name evidence="1" type="ORF">EVAR_83871_1</name>
</gene>
<dbReference type="Proteomes" id="UP000299102">
    <property type="component" value="Unassembled WGS sequence"/>
</dbReference>
<organism evidence="1 2">
    <name type="scientific">Eumeta variegata</name>
    <name type="common">Bagworm moth</name>
    <name type="synonym">Eumeta japonica</name>
    <dbReference type="NCBI Taxonomy" id="151549"/>
    <lineage>
        <taxon>Eukaryota</taxon>
        <taxon>Metazoa</taxon>
        <taxon>Ecdysozoa</taxon>
        <taxon>Arthropoda</taxon>
        <taxon>Hexapoda</taxon>
        <taxon>Insecta</taxon>
        <taxon>Pterygota</taxon>
        <taxon>Neoptera</taxon>
        <taxon>Endopterygota</taxon>
        <taxon>Lepidoptera</taxon>
        <taxon>Glossata</taxon>
        <taxon>Ditrysia</taxon>
        <taxon>Tineoidea</taxon>
        <taxon>Psychidae</taxon>
        <taxon>Oiketicinae</taxon>
        <taxon>Eumeta</taxon>
    </lineage>
</organism>
<sequence length="127" mass="14448">MRQIEHTEFHFANRTAKVFCGPAGAEFATTMHRMTSKFPLARYLPYVDTPSAIRTVRVDPEKHAPLIRFIASHTKTPGHYELPKVDRFPRDARAANKILLNVVRARLVSFTFSCFQTSSPTVHNFGC</sequence>
<protein>
    <submittedName>
        <fullName evidence="1">Uncharacterized protein</fullName>
    </submittedName>
</protein>
<comment type="caution">
    <text evidence="1">The sequence shown here is derived from an EMBL/GenBank/DDBJ whole genome shotgun (WGS) entry which is preliminary data.</text>
</comment>
<dbReference type="EMBL" id="BGZK01000214">
    <property type="protein sequence ID" value="GBP28972.1"/>
    <property type="molecule type" value="Genomic_DNA"/>
</dbReference>
<reference evidence="1 2" key="1">
    <citation type="journal article" date="2019" name="Commun. Biol.">
        <title>The bagworm genome reveals a unique fibroin gene that provides high tensile strength.</title>
        <authorList>
            <person name="Kono N."/>
            <person name="Nakamura H."/>
            <person name="Ohtoshi R."/>
            <person name="Tomita M."/>
            <person name="Numata K."/>
            <person name="Arakawa K."/>
        </authorList>
    </citation>
    <scope>NUCLEOTIDE SEQUENCE [LARGE SCALE GENOMIC DNA]</scope>
</reference>
<name>A0A4C1USL1_EUMVA</name>
<proteinExistence type="predicted"/>
<evidence type="ECO:0000313" key="2">
    <source>
        <dbReference type="Proteomes" id="UP000299102"/>
    </source>
</evidence>
<dbReference type="AlphaFoldDB" id="A0A4C1USL1"/>
<accession>A0A4C1USL1</accession>
<evidence type="ECO:0000313" key="1">
    <source>
        <dbReference type="EMBL" id="GBP28972.1"/>
    </source>
</evidence>
<keyword evidence="2" id="KW-1185">Reference proteome</keyword>